<accession>A0A650F415</accession>
<evidence type="ECO:0000256" key="1">
    <source>
        <dbReference type="ARBA" id="ARBA00005817"/>
    </source>
</evidence>
<dbReference type="PIRSF" id="PIRSF000089">
    <property type="entry name" value="Electra_flavoP_a"/>
    <property type="match status" value="1"/>
</dbReference>
<feature type="binding site" evidence="6">
    <location>
        <position position="285"/>
    </location>
    <ligand>
        <name>FAD</name>
        <dbReference type="ChEBI" id="CHEBI:57692"/>
    </ligand>
</feature>
<dbReference type="PANTHER" id="PTHR43153:SF1">
    <property type="entry name" value="ELECTRON TRANSFER FLAVOPROTEIN SUBUNIT ALPHA, MITOCHONDRIAL"/>
    <property type="match status" value="1"/>
</dbReference>
<dbReference type="SUPFAM" id="SSF52402">
    <property type="entry name" value="Adenine nucleotide alpha hydrolases-like"/>
    <property type="match status" value="1"/>
</dbReference>
<sequence>MIQISANCVGCGKCVSTCPFGALSLVNRKAVASNACTMCGACVSQCPVKALSLPATGAAKKDLSAYKGVWVFIEISDDGQTQKVRPVGFELLSKGRELADQLGEELCAVVIGNNIQPYFAELSQYGTDKIYAVESPAYARYNTAAYANAMVTLIKKYNPSVVLYPSTYIGRDLSPRISSELFVGLTADCTGLSIKEGNLIQTRPAFGGNIMADIKCPDYRPQMSTVRPNVFKKVATTPGKMAQVINEMISVPAEASRVRIINTHMDPPAAGMKLDEAEVVIAGGRGMKNQDGFNLLENLADELGGTVGASRAAIDLGLKPKDQQIGQSGVTVSAKLYVACAISGAVQHVVGMEHSDVIIGINKDANAPIFNVCKYGFVGDAHQILPRIIEQVKNAKK</sequence>
<dbReference type="PROSITE" id="PS51379">
    <property type="entry name" value="4FE4S_FER_2"/>
    <property type="match status" value="2"/>
</dbReference>
<keyword evidence="6" id="KW-0274">FAD</keyword>
<feature type="binding site" evidence="6">
    <location>
        <position position="362"/>
    </location>
    <ligand>
        <name>FAD</name>
        <dbReference type="ChEBI" id="CHEBI:57692"/>
    </ligand>
</feature>
<feature type="binding site" evidence="6">
    <location>
        <begin position="310"/>
        <end position="311"/>
    </location>
    <ligand>
        <name>FAD</name>
        <dbReference type="ChEBI" id="CHEBI:57692"/>
    </ligand>
</feature>
<evidence type="ECO:0000256" key="5">
    <source>
        <dbReference type="ARBA" id="ARBA00023014"/>
    </source>
</evidence>
<dbReference type="PANTHER" id="PTHR43153">
    <property type="entry name" value="ELECTRON TRANSFER FLAVOPROTEIN ALPHA"/>
    <property type="match status" value="1"/>
</dbReference>
<evidence type="ECO:0000256" key="4">
    <source>
        <dbReference type="ARBA" id="ARBA00023004"/>
    </source>
</evidence>
<evidence type="ECO:0000313" key="8">
    <source>
        <dbReference type="EMBL" id="QGT50745.1"/>
    </source>
</evidence>
<feature type="domain" description="4Fe-4S ferredoxin-type" evidence="7">
    <location>
        <begin position="31"/>
        <end position="56"/>
    </location>
</feature>
<dbReference type="AlphaFoldDB" id="A0A650F415"/>
<protein>
    <submittedName>
        <fullName evidence="8">Electron transfer flavoprotein subunit alpha</fullName>
    </submittedName>
</protein>
<dbReference type="InterPro" id="IPR001308">
    <property type="entry name" value="ETF_a/FixB"/>
</dbReference>
<dbReference type="InterPro" id="IPR033947">
    <property type="entry name" value="ETF_alpha_N"/>
</dbReference>
<dbReference type="GO" id="GO:0050660">
    <property type="term" value="F:flavin adenine dinucleotide binding"/>
    <property type="evidence" value="ECO:0007669"/>
    <property type="project" value="InterPro"/>
</dbReference>
<proteinExistence type="inferred from homology"/>
<comment type="cofactor">
    <cofactor evidence="6">
        <name>FAD</name>
        <dbReference type="ChEBI" id="CHEBI:57692"/>
    </cofactor>
    <text evidence="6">Binds 1 FAD per dimer.</text>
</comment>
<feature type="domain" description="4Fe-4S ferredoxin-type" evidence="7">
    <location>
        <begin position="1"/>
        <end position="28"/>
    </location>
</feature>
<comment type="similarity">
    <text evidence="1">Belongs to the ETF alpha-subunit/FixB family.</text>
</comment>
<evidence type="ECO:0000256" key="2">
    <source>
        <dbReference type="ARBA" id="ARBA00022723"/>
    </source>
</evidence>
<dbReference type="Pfam" id="PF13237">
    <property type="entry name" value="Fer4_10"/>
    <property type="match status" value="1"/>
</dbReference>
<reference evidence="8" key="1">
    <citation type="journal article" date="2020" name="J. ISSAAS">
        <title>Lactobacilli and other gastrointestinal microbiota of Peromyscus leucopus, reservoir host for agents of Lyme disease and other zoonoses in North America.</title>
        <authorList>
            <person name="Milovic A."/>
            <person name="Bassam K."/>
            <person name="Shao H."/>
            <person name="Chatzistamou I."/>
            <person name="Tufts D.M."/>
            <person name="Diuk-Wasser M."/>
            <person name="Barbour A.G."/>
        </authorList>
    </citation>
    <scope>NUCLEOTIDE SEQUENCE</scope>
    <source>
        <strain evidence="8">LL30</strain>
    </source>
</reference>
<keyword evidence="2" id="KW-0479">Metal-binding</keyword>
<dbReference type="GO" id="GO:0046872">
    <property type="term" value="F:metal ion binding"/>
    <property type="evidence" value="ECO:0007669"/>
    <property type="project" value="UniProtKB-KW"/>
</dbReference>
<gene>
    <name evidence="8" type="primary">etfA2</name>
    <name evidence="8" type="ORF">Elusimicrob2101_0080</name>
</gene>
<keyword evidence="4" id="KW-0408">Iron</keyword>
<dbReference type="GO" id="GO:0033539">
    <property type="term" value="P:fatty acid beta-oxidation using acyl-CoA dehydrogenase"/>
    <property type="evidence" value="ECO:0007669"/>
    <property type="project" value="TreeGrafter"/>
</dbReference>
<dbReference type="SUPFAM" id="SSF52467">
    <property type="entry name" value="DHS-like NAD/FAD-binding domain"/>
    <property type="match status" value="1"/>
</dbReference>
<evidence type="ECO:0000256" key="3">
    <source>
        <dbReference type="ARBA" id="ARBA00022982"/>
    </source>
</evidence>
<evidence type="ECO:0000259" key="7">
    <source>
        <dbReference type="PROSITE" id="PS51379"/>
    </source>
</evidence>
<dbReference type="PROSITE" id="PS00198">
    <property type="entry name" value="4FE4S_FER_1"/>
    <property type="match status" value="2"/>
</dbReference>
<dbReference type="SUPFAM" id="SSF54862">
    <property type="entry name" value="4Fe-4S ferredoxins"/>
    <property type="match status" value="1"/>
</dbReference>
<keyword evidence="3" id="KW-0249">Electron transport</keyword>
<dbReference type="InterPro" id="IPR017900">
    <property type="entry name" value="4Fe4S_Fe_S_CS"/>
</dbReference>
<dbReference type="SMART" id="SM00893">
    <property type="entry name" value="ETF"/>
    <property type="match status" value="1"/>
</dbReference>
<feature type="binding site" evidence="6">
    <location>
        <begin position="324"/>
        <end position="328"/>
    </location>
    <ligand>
        <name>FAD</name>
        <dbReference type="ChEBI" id="CHEBI:57692"/>
    </ligand>
</feature>
<dbReference type="InterPro" id="IPR014729">
    <property type="entry name" value="Rossmann-like_a/b/a_fold"/>
</dbReference>
<dbReference type="InterPro" id="IPR014731">
    <property type="entry name" value="ETF_asu_C"/>
</dbReference>
<dbReference type="Gene3D" id="3.30.70.20">
    <property type="match status" value="1"/>
</dbReference>
<dbReference type="Gene3D" id="3.40.50.1220">
    <property type="entry name" value="TPP-binding domain"/>
    <property type="match status" value="1"/>
</dbReference>
<evidence type="ECO:0000256" key="6">
    <source>
        <dbReference type="PIRSR" id="PIRSR000089-1"/>
    </source>
</evidence>
<dbReference type="GO" id="GO:0009055">
    <property type="term" value="F:electron transfer activity"/>
    <property type="evidence" value="ECO:0007669"/>
    <property type="project" value="InterPro"/>
</dbReference>
<dbReference type="EMBL" id="MN577572">
    <property type="protein sequence ID" value="QGT50745.1"/>
    <property type="molecule type" value="Genomic_DNA"/>
</dbReference>
<dbReference type="InterPro" id="IPR029035">
    <property type="entry name" value="DHS-like_NAD/FAD-binding_dom"/>
</dbReference>
<dbReference type="Gene3D" id="3.40.50.620">
    <property type="entry name" value="HUPs"/>
    <property type="match status" value="1"/>
</dbReference>
<dbReference type="Pfam" id="PF01012">
    <property type="entry name" value="ETF"/>
    <property type="match status" value="1"/>
</dbReference>
<keyword evidence="3" id="KW-0813">Transport</keyword>
<keyword evidence="6" id="KW-0285">Flavoprotein</keyword>
<dbReference type="Pfam" id="PF00766">
    <property type="entry name" value="ETF_alpha"/>
    <property type="match status" value="1"/>
</dbReference>
<name>A0A650F415_9BACT</name>
<keyword evidence="5" id="KW-0411">Iron-sulfur</keyword>
<dbReference type="InterPro" id="IPR014730">
    <property type="entry name" value="ETF_a/b_N"/>
</dbReference>
<dbReference type="InterPro" id="IPR017896">
    <property type="entry name" value="4Fe4S_Fe-S-bd"/>
</dbReference>
<dbReference type="CDD" id="cd01715">
    <property type="entry name" value="ETF_alpha"/>
    <property type="match status" value="1"/>
</dbReference>
<dbReference type="GO" id="GO:0051536">
    <property type="term" value="F:iron-sulfur cluster binding"/>
    <property type="evidence" value="ECO:0007669"/>
    <property type="project" value="UniProtKB-KW"/>
</dbReference>
<organism evidence="8">
    <name type="scientific">uncultured Elusimicrobia bacterium</name>
    <dbReference type="NCBI Taxonomy" id="699876"/>
    <lineage>
        <taxon>Bacteria</taxon>
        <taxon>Pseudomonadati</taxon>
        <taxon>Elusimicrobiota</taxon>
        <taxon>Elusimicrobia</taxon>
        <taxon>environmental samples</taxon>
    </lineage>
</organism>